<dbReference type="Proteomes" id="UP001164250">
    <property type="component" value="Chromosome 2"/>
</dbReference>
<sequence length="37" mass="4276">MVSPAQFNKTFQFGQIYYNLPLTHPKWSLIGPIKGRP</sequence>
<evidence type="ECO:0000313" key="1">
    <source>
        <dbReference type="EMBL" id="KAJ0105012.1"/>
    </source>
</evidence>
<name>A0ACC1BZ86_9ROSI</name>
<proteinExistence type="predicted"/>
<protein>
    <submittedName>
        <fullName evidence="1">Uncharacterized protein</fullName>
    </submittedName>
</protein>
<keyword evidence="2" id="KW-1185">Reference proteome</keyword>
<evidence type="ECO:0000313" key="2">
    <source>
        <dbReference type="Proteomes" id="UP001164250"/>
    </source>
</evidence>
<accession>A0ACC1BZ86</accession>
<comment type="caution">
    <text evidence="1">The sequence shown here is derived from an EMBL/GenBank/DDBJ whole genome shotgun (WGS) entry which is preliminary data.</text>
</comment>
<reference evidence="2" key="1">
    <citation type="journal article" date="2023" name="G3 (Bethesda)">
        <title>Genome assembly and association tests identify interacting loci associated with vigor, precocity, and sex in interspecific pistachio rootstocks.</title>
        <authorList>
            <person name="Palmer W."/>
            <person name="Jacygrad E."/>
            <person name="Sagayaradj S."/>
            <person name="Cavanaugh K."/>
            <person name="Han R."/>
            <person name="Bertier L."/>
            <person name="Beede B."/>
            <person name="Kafkas S."/>
            <person name="Golino D."/>
            <person name="Preece J."/>
            <person name="Michelmore R."/>
        </authorList>
    </citation>
    <scope>NUCLEOTIDE SEQUENCE [LARGE SCALE GENOMIC DNA]</scope>
</reference>
<organism evidence="1 2">
    <name type="scientific">Pistacia atlantica</name>
    <dbReference type="NCBI Taxonomy" id="434234"/>
    <lineage>
        <taxon>Eukaryota</taxon>
        <taxon>Viridiplantae</taxon>
        <taxon>Streptophyta</taxon>
        <taxon>Embryophyta</taxon>
        <taxon>Tracheophyta</taxon>
        <taxon>Spermatophyta</taxon>
        <taxon>Magnoliopsida</taxon>
        <taxon>eudicotyledons</taxon>
        <taxon>Gunneridae</taxon>
        <taxon>Pentapetalae</taxon>
        <taxon>rosids</taxon>
        <taxon>malvids</taxon>
        <taxon>Sapindales</taxon>
        <taxon>Anacardiaceae</taxon>
        <taxon>Pistacia</taxon>
    </lineage>
</organism>
<dbReference type="EMBL" id="CM047898">
    <property type="protein sequence ID" value="KAJ0105012.1"/>
    <property type="molecule type" value="Genomic_DNA"/>
</dbReference>
<gene>
    <name evidence="1" type="ORF">Patl1_18414</name>
</gene>